<dbReference type="EMBL" id="JBFOLJ010000004">
    <property type="protein sequence ID" value="KAL2545360.1"/>
    <property type="molecule type" value="Genomic_DNA"/>
</dbReference>
<evidence type="ECO:0000313" key="2">
    <source>
        <dbReference type="EMBL" id="KAL2545360.1"/>
    </source>
</evidence>
<keyword evidence="3" id="KW-1185">Reference proteome</keyword>
<accession>A0ABD1WAB3</accession>
<gene>
    <name evidence="2" type="ORF">Fot_14593</name>
</gene>
<organism evidence="2 3">
    <name type="scientific">Forsythia ovata</name>
    <dbReference type="NCBI Taxonomy" id="205694"/>
    <lineage>
        <taxon>Eukaryota</taxon>
        <taxon>Viridiplantae</taxon>
        <taxon>Streptophyta</taxon>
        <taxon>Embryophyta</taxon>
        <taxon>Tracheophyta</taxon>
        <taxon>Spermatophyta</taxon>
        <taxon>Magnoliopsida</taxon>
        <taxon>eudicotyledons</taxon>
        <taxon>Gunneridae</taxon>
        <taxon>Pentapetalae</taxon>
        <taxon>asterids</taxon>
        <taxon>lamiids</taxon>
        <taxon>Lamiales</taxon>
        <taxon>Oleaceae</taxon>
        <taxon>Forsythieae</taxon>
        <taxon>Forsythia</taxon>
    </lineage>
</organism>
<dbReference type="AlphaFoldDB" id="A0ABD1WAB3"/>
<reference evidence="3" key="1">
    <citation type="submission" date="2024-07" db="EMBL/GenBank/DDBJ databases">
        <title>Two chromosome-level genome assemblies of Korean endemic species Abeliophyllum distichum and Forsythia ovata (Oleaceae).</title>
        <authorList>
            <person name="Jang H."/>
        </authorList>
    </citation>
    <scope>NUCLEOTIDE SEQUENCE [LARGE SCALE GENOMIC DNA]</scope>
</reference>
<proteinExistence type="predicted"/>
<sequence length="224" mass="24904">MNEAINNIDSNNNENVESNDKIDDFARMMMRSRSVGVGTKMTSSFGRDGVSSAASVKRKSWYFPSPMKVFWSTRTPKVINNDRSPLHRDGESVLLQSRSFFRDCSTRRLYVGALANAQYWILSNTVPFLAGDKGGRGLRARRLEAQARLGMSQARLGMRTEVHVMWPPSGGNGTAGKSHHLQDLKPVYLALAVDLTEHSQPLMMRKSSNLCNLNRINSLGLSGV</sequence>
<evidence type="ECO:0000313" key="3">
    <source>
        <dbReference type="Proteomes" id="UP001604277"/>
    </source>
</evidence>
<name>A0ABD1WAB3_9LAMI</name>
<comment type="caution">
    <text evidence="2">The sequence shown here is derived from an EMBL/GenBank/DDBJ whole genome shotgun (WGS) entry which is preliminary data.</text>
</comment>
<feature type="compositionally biased region" description="Low complexity" evidence="1">
    <location>
        <begin position="1"/>
        <end position="16"/>
    </location>
</feature>
<dbReference type="Proteomes" id="UP001604277">
    <property type="component" value="Unassembled WGS sequence"/>
</dbReference>
<protein>
    <submittedName>
        <fullName evidence="2">Uncharacterized protein</fullName>
    </submittedName>
</protein>
<evidence type="ECO:0000256" key="1">
    <source>
        <dbReference type="SAM" id="MobiDB-lite"/>
    </source>
</evidence>
<feature type="region of interest" description="Disordered" evidence="1">
    <location>
        <begin position="1"/>
        <end position="20"/>
    </location>
</feature>